<dbReference type="Proteomes" id="UP000000768">
    <property type="component" value="Chromosome 9"/>
</dbReference>
<dbReference type="Gramene" id="OQU77849">
    <property type="protein sequence ID" value="OQU77849"/>
    <property type="gene ID" value="SORBI_3009G111901"/>
</dbReference>
<accession>A0A1Z5R2U6</accession>
<evidence type="ECO:0000313" key="1">
    <source>
        <dbReference type="EMBL" id="OQU77849.1"/>
    </source>
</evidence>
<organism evidence="1 2">
    <name type="scientific">Sorghum bicolor</name>
    <name type="common">Sorghum</name>
    <name type="synonym">Sorghum vulgare</name>
    <dbReference type="NCBI Taxonomy" id="4558"/>
    <lineage>
        <taxon>Eukaryota</taxon>
        <taxon>Viridiplantae</taxon>
        <taxon>Streptophyta</taxon>
        <taxon>Embryophyta</taxon>
        <taxon>Tracheophyta</taxon>
        <taxon>Spermatophyta</taxon>
        <taxon>Magnoliopsida</taxon>
        <taxon>Liliopsida</taxon>
        <taxon>Poales</taxon>
        <taxon>Poaceae</taxon>
        <taxon>PACMAD clade</taxon>
        <taxon>Panicoideae</taxon>
        <taxon>Andropogonodae</taxon>
        <taxon>Andropogoneae</taxon>
        <taxon>Sorghinae</taxon>
        <taxon>Sorghum</taxon>
    </lineage>
</organism>
<gene>
    <name evidence="1" type="ORF">SORBI_3009G111901</name>
</gene>
<reference evidence="1 2" key="1">
    <citation type="journal article" date="2009" name="Nature">
        <title>The Sorghum bicolor genome and the diversification of grasses.</title>
        <authorList>
            <person name="Paterson A.H."/>
            <person name="Bowers J.E."/>
            <person name="Bruggmann R."/>
            <person name="Dubchak I."/>
            <person name="Grimwood J."/>
            <person name="Gundlach H."/>
            <person name="Haberer G."/>
            <person name="Hellsten U."/>
            <person name="Mitros T."/>
            <person name="Poliakov A."/>
            <person name="Schmutz J."/>
            <person name="Spannagl M."/>
            <person name="Tang H."/>
            <person name="Wang X."/>
            <person name="Wicker T."/>
            <person name="Bharti A.K."/>
            <person name="Chapman J."/>
            <person name="Feltus F.A."/>
            <person name="Gowik U."/>
            <person name="Grigoriev I.V."/>
            <person name="Lyons E."/>
            <person name="Maher C.A."/>
            <person name="Martis M."/>
            <person name="Narechania A."/>
            <person name="Otillar R.P."/>
            <person name="Penning B.W."/>
            <person name="Salamov A.A."/>
            <person name="Wang Y."/>
            <person name="Zhang L."/>
            <person name="Carpita N.C."/>
            <person name="Freeling M."/>
            <person name="Gingle A.R."/>
            <person name="Hash C.T."/>
            <person name="Keller B."/>
            <person name="Klein P."/>
            <person name="Kresovich S."/>
            <person name="McCann M.C."/>
            <person name="Ming R."/>
            <person name="Peterson D.G."/>
            <person name="Mehboob-ur-Rahman"/>
            <person name="Ware D."/>
            <person name="Westhoff P."/>
            <person name="Mayer K.F."/>
            <person name="Messing J."/>
            <person name="Rokhsar D.S."/>
        </authorList>
    </citation>
    <scope>NUCLEOTIDE SEQUENCE [LARGE SCALE GENOMIC DNA]</scope>
    <source>
        <strain evidence="2">cv. BTx623</strain>
    </source>
</reference>
<name>A0A1Z5R2U6_SORBI</name>
<evidence type="ECO:0000313" key="2">
    <source>
        <dbReference type="Proteomes" id="UP000000768"/>
    </source>
</evidence>
<keyword evidence="2" id="KW-1185">Reference proteome</keyword>
<dbReference type="InParanoid" id="A0A1Z5R2U6"/>
<dbReference type="AlphaFoldDB" id="A0A1Z5R2U6"/>
<protein>
    <submittedName>
        <fullName evidence="1">Uncharacterized protein</fullName>
    </submittedName>
</protein>
<dbReference type="EMBL" id="CM000768">
    <property type="protein sequence ID" value="OQU77849.1"/>
    <property type="molecule type" value="Genomic_DNA"/>
</dbReference>
<proteinExistence type="predicted"/>
<sequence length="137" mass="14926">MCHWRSPSQPSFDRTATQLIGASCDCDALPSPSLELAALHLPLKTSLIRIDLPMPFIVLASASWPPFSGVTEKAWHSPDAQPAEMSRPLAKPWPALLALPATSTSTVLTLPAALWWHPPYGTPAVLFPWQIWARVGP</sequence>
<reference evidence="2" key="2">
    <citation type="journal article" date="2018" name="Plant J.">
        <title>The Sorghum bicolor reference genome: improved assembly, gene annotations, a transcriptome atlas, and signatures of genome organization.</title>
        <authorList>
            <person name="McCormick R.F."/>
            <person name="Truong S.K."/>
            <person name="Sreedasyam A."/>
            <person name="Jenkins J."/>
            <person name="Shu S."/>
            <person name="Sims D."/>
            <person name="Kennedy M."/>
            <person name="Amirebrahimi M."/>
            <person name="Weers B.D."/>
            <person name="McKinley B."/>
            <person name="Mattison A."/>
            <person name="Morishige D.T."/>
            <person name="Grimwood J."/>
            <person name="Schmutz J."/>
            <person name="Mullet J.E."/>
        </authorList>
    </citation>
    <scope>NUCLEOTIDE SEQUENCE [LARGE SCALE GENOMIC DNA]</scope>
    <source>
        <strain evidence="2">cv. BTx623</strain>
    </source>
</reference>